<feature type="region of interest" description="Disordered" evidence="1">
    <location>
        <begin position="912"/>
        <end position="1317"/>
    </location>
</feature>
<evidence type="ECO:0000313" key="4">
    <source>
        <dbReference type="Proteomes" id="UP001152798"/>
    </source>
</evidence>
<feature type="compositionally biased region" description="Basic and acidic residues" evidence="1">
    <location>
        <begin position="1834"/>
        <end position="1847"/>
    </location>
</feature>
<feature type="compositionally biased region" description="Basic and acidic residues" evidence="1">
    <location>
        <begin position="659"/>
        <end position="684"/>
    </location>
</feature>
<feature type="compositionally biased region" description="Basic and acidic residues" evidence="1">
    <location>
        <begin position="2400"/>
        <end position="2411"/>
    </location>
</feature>
<feature type="compositionally biased region" description="Basic and acidic residues" evidence="1">
    <location>
        <begin position="152"/>
        <end position="163"/>
    </location>
</feature>
<feature type="compositionally biased region" description="Basic and acidic residues" evidence="1">
    <location>
        <begin position="2673"/>
        <end position="2692"/>
    </location>
</feature>
<feature type="compositionally biased region" description="Low complexity" evidence="1">
    <location>
        <begin position="2585"/>
        <end position="2601"/>
    </location>
</feature>
<feature type="compositionally biased region" description="Basic and acidic residues" evidence="1">
    <location>
        <begin position="975"/>
        <end position="984"/>
    </location>
</feature>
<feature type="compositionally biased region" description="Basic and acidic residues" evidence="1">
    <location>
        <begin position="916"/>
        <end position="929"/>
    </location>
</feature>
<feature type="compositionally biased region" description="Polar residues" evidence="1">
    <location>
        <begin position="1918"/>
        <end position="1935"/>
    </location>
</feature>
<gene>
    <name evidence="3" type="ORF">NEZAVI_LOCUS10897</name>
</gene>
<feature type="compositionally biased region" description="Low complexity" evidence="1">
    <location>
        <begin position="207"/>
        <end position="230"/>
    </location>
</feature>
<dbReference type="OrthoDB" id="6381429at2759"/>
<feature type="compositionally biased region" description="Basic and acidic residues" evidence="1">
    <location>
        <begin position="1731"/>
        <end position="1741"/>
    </location>
</feature>
<feature type="compositionally biased region" description="Low complexity" evidence="1">
    <location>
        <begin position="2367"/>
        <end position="2383"/>
    </location>
</feature>
<feature type="compositionally biased region" description="Basic and acidic residues" evidence="1">
    <location>
        <begin position="1371"/>
        <end position="1386"/>
    </location>
</feature>
<feature type="compositionally biased region" description="Basic and acidic residues" evidence="1">
    <location>
        <begin position="624"/>
        <end position="634"/>
    </location>
</feature>
<feature type="compositionally biased region" description="Basic and acidic residues" evidence="1">
    <location>
        <begin position="122"/>
        <end position="133"/>
    </location>
</feature>
<feature type="compositionally biased region" description="Basic and acidic residues" evidence="1">
    <location>
        <begin position="1936"/>
        <end position="1945"/>
    </location>
</feature>
<feature type="compositionally biased region" description="Basic and acidic residues" evidence="1">
    <location>
        <begin position="1016"/>
        <end position="1060"/>
    </location>
</feature>
<feature type="compositionally biased region" description="Low complexity" evidence="1">
    <location>
        <begin position="2127"/>
        <end position="2138"/>
    </location>
</feature>
<feature type="compositionally biased region" description="Low complexity" evidence="1">
    <location>
        <begin position="713"/>
        <end position="729"/>
    </location>
</feature>
<feature type="compositionally biased region" description="Basic and acidic residues" evidence="1">
    <location>
        <begin position="2006"/>
        <end position="2027"/>
    </location>
</feature>
<feature type="compositionally biased region" description="Polar residues" evidence="1">
    <location>
        <begin position="1517"/>
        <end position="1533"/>
    </location>
</feature>
<feature type="compositionally biased region" description="Basic and acidic residues" evidence="1">
    <location>
        <begin position="1708"/>
        <end position="1724"/>
    </location>
</feature>
<accession>A0A9P0HH25</accession>
<feature type="compositionally biased region" description="Basic and acidic residues" evidence="1">
    <location>
        <begin position="2339"/>
        <end position="2362"/>
    </location>
</feature>
<feature type="compositionally biased region" description="Polar residues" evidence="1">
    <location>
        <begin position="1484"/>
        <end position="1497"/>
    </location>
</feature>
<dbReference type="InterPro" id="IPR022189">
    <property type="entry name" value="SMTN"/>
</dbReference>
<feature type="region of interest" description="Disordered" evidence="1">
    <location>
        <begin position="1766"/>
        <end position="2099"/>
    </location>
</feature>
<evidence type="ECO:0000313" key="3">
    <source>
        <dbReference type="EMBL" id="CAH1401969.1"/>
    </source>
</evidence>
<feature type="compositionally biased region" description="Polar residues" evidence="1">
    <location>
        <begin position="1853"/>
        <end position="1864"/>
    </location>
</feature>
<feature type="compositionally biased region" description="Polar residues" evidence="1">
    <location>
        <begin position="1220"/>
        <end position="1232"/>
    </location>
</feature>
<feature type="compositionally biased region" description="Basic and acidic residues" evidence="1">
    <location>
        <begin position="607"/>
        <end position="617"/>
    </location>
</feature>
<feature type="region of interest" description="Disordered" evidence="1">
    <location>
        <begin position="2199"/>
        <end position="2512"/>
    </location>
</feature>
<feature type="compositionally biased region" description="Polar residues" evidence="1">
    <location>
        <begin position="524"/>
        <end position="543"/>
    </location>
</feature>
<feature type="compositionally biased region" description="Polar residues" evidence="1">
    <location>
        <begin position="1296"/>
        <end position="1314"/>
    </location>
</feature>
<feature type="region of interest" description="Disordered" evidence="1">
    <location>
        <begin position="2115"/>
        <end position="2163"/>
    </location>
</feature>
<feature type="compositionally biased region" description="Basic and acidic residues" evidence="1">
    <location>
        <begin position="1654"/>
        <end position="1689"/>
    </location>
</feature>
<feature type="compositionally biased region" description="Polar residues" evidence="1">
    <location>
        <begin position="810"/>
        <end position="834"/>
    </location>
</feature>
<feature type="compositionally biased region" description="Basic and acidic residues" evidence="1">
    <location>
        <begin position="2260"/>
        <end position="2278"/>
    </location>
</feature>
<feature type="compositionally biased region" description="Polar residues" evidence="1">
    <location>
        <begin position="960"/>
        <end position="974"/>
    </location>
</feature>
<feature type="compositionally biased region" description="Basic and acidic residues" evidence="1">
    <location>
        <begin position="1082"/>
        <end position="1101"/>
    </location>
</feature>
<protein>
    <recommendedName>
        <fullName evidence="2">Smoothelin domain-containing protein</fullName>
    </recommendedName>
</protein>
<feature type="compositionally biased region" description="Basic and acidic residues" evidence="1">
    <location>
        <begin position="1886"/>
        <end position="1912"/>
    </location>
</feature>
<feature type="region of interest" description="Disordered" evidence="1">
    <location>
        <begin position="774"/>
        <end position="837"/>
    </location>
</feature>
<feature type="compositionally biased region" description="Polar residues" evidence="1">
    <location>
        <begin position="1148"/>
        <end position="1167"/>
    </location>
</feature>
<feature type="compositionally biased region" description="Basic and acidic residues" evidence="1">
    <location>
        <begin position="2055"/>
        <end position="2066"/>
    </location>
</feature>
<reference evidence="3" key="1">
    <citation type="submission" date="2022-01" db="EMBL/GenBank/DDBJ databases">
        <authorList>
            <person name="King R."/>
        </authorList>
    </citation>
    <scope>NUCLEOTIDE SEQUENCE</scope>
</reference>
<feature type="compositionally biased region" description="Polar residues" evidence="1">
    <location>
        <begin position="164"/>
        <end position="180"/>
    </location>
</feature>
<feature type="compositionally biased region" description="Basic and acidic residues" evidence="1">
    <location>
        <begin position="1867"/>
        <end position="1877"/>
    </location>
</feature>
<feature type="compositionally biased region" description="Low complexity" evidence="1">
    <location>
        <begin position="1387"/>
        <end position="1398"/>
    </location>
</feature>
<dbReference type="Pfam" id="PF12510">
    <property type="entry name" value="Smoothelin"/>
    <property type="match status" value="1"/>
</dbReference>
<feature type="compositionally biased region" description="Basic and acidic residues" evidence="1">
    <location>
        <begin position="1342"/>
        <end position="1351"/>
    </location>
</feature>
<keyword evidence="4" id="KW-1185">Reference proteome</keyword>
<dbReference type="EMBL" id="OV725081">
    <property type="protein sequence ID" value="CAH1401969.1"/>
    <property type="molecule type" value="Genomic_DNA"/>
</dbReference>
<evidence type="ECO:0000259" key="2">
    <source>
        <dbReference type="Pfam" id="PF12510"/>
    </source>
</evidence>
<feature type="compositionally biased region" description="Polar residues" evidence="1">
    <location>
        <begin position="1061"/>
        <end position="1081"/>
    </location>
</feature>
<feature type="compositionally biased region" description="Polar residues" evidence="1">
    <location>
        <begin position="1791"/>
        <end position="1806"/>
    </location>
</feature>
<proteinExistence type="predicted"/>
<feature type="compositionally biased region" description="Basic and acidic residues" evidence="1">
    <location>
        <begin position="1772"/>
        <end position="1790"/>
    </location>
</feature>
<feature type="compositionally biased region" description="Low complexity" evidence="1">
    <location>
        <begin position="1113"/>
        <end position="1130"/>
    </location>
</feature>
<feature type="compositionally biased region" description="Basic and acidic residues" evidence="1">
    <location>
        <begin position="1963"/>
        <end position="1979"/>
    </location>
</feature>
<feature type="compositionally biased region" description="Basic and acidic residues" evidence="1">
    <location>
        <begin position="84"/>
        <end position="98"/>
    </location>
</feature>
<feature type="compositionally biased region" description="Polar residues" evidence="1">
    <location>
        <begin position="995"/>
        <end position="1015"/>
    </location>
</feature>
<feature type="compositionally biased region" description="Polar residues" evidence="1">
    <location>
        <begin position="2279"/>
        <end position="2294"/>
    </location>
</feature>
<feature type="compositionally biased region" description="Polar residues" evidence="1">
    <location>
        <begin position="1636"/>
        <end position="1653"/>
    </location>
</feature>
<feature type="region of interest" description="Disordered" evidence="1">
    <location>
        <begin position="520"/>
        <end position="559"/>
    </location>
</feature>
<feature type="region of interest" description="Disordered" evidence="1">
    <location>
        <begin position="2585"/>
        <end position="2716"/>
    </location>
</feature>
<feature type="compositionally biased region" description="Polar residues" evidence="1">
    <location>
        <begin position="1244"/>
        <end position="1253"/>
    </location>
</feature>
<feature type="region of interest" description="Disordered" evidence="1">
    <location>
        <begin position="84"/>
        <end position="230"/>
    </location>
</feature>
<feature type="region of interest" description="Disordered" evidence="1">
    <location>
        <begin position="1622"/>
        <end position="1741"/>
    </location>
</feature>
<feature type="compositionally biased region" description="Polar residues" evidence="1">
    <location>
        <begin position="2433"/>
        <end position="2464"/>
    </location>
</feature>
<feature type="compositionally biased region" description="Polar residues" evidence="1">
    <location>
        <begin position="2694"/>
        <end position="2712"/>
    </location>
</feature>
<feature type="compositionally biased region" description="Basic and acidic residues" evidence="1">
    <location>
        <begin position="2295"/>
        <end position="2332"/>
    </location>
</feature>
<dbReference type="Proteomes" id="UP001152798">
    <property type="component" value="Chromosome 5"/>
</dbReference>
<feature type="compositionally biased region" description="Polar residues" evidence="1">
    <location>
        <begin position="1985"/>
        <end position="2005"/>
    </location>
</feature>
<feature type="compositionally biased region" description="Basic and acidic residues" evidence="1">
    <location>
        <begin position="2475"/>
        <end position="2486"/>
    </location>
</feature>
<evidence type="ECO:0000256" key="1">
    <source>
        <dbReference type="SAM" id="MobiDB-lite"/>
    </source>
</evidence>
<sequence>MAAEVSADLTLIQDEDVLRRMWADTEDLGRKKEIRARMYRLREQRLRDFYTTGEVVSEITGRKHATTTHTESIGDQGFLSMKSKEIRDSESPTRDFSRRANNGYWQSVEERGYTSGNQDGAQIERSEESRRGEGVVVEGNAETRMALSAQNIHEKTSKSDDNMSVKSESTQQSQKFASVTESDDKNSRKETSESQNSESYHEEKTSKSSSASTKMSSTTSSSRKVISSSVTSKYQIIGGEKRLIDTDVKAITSGDDHTNFASNLRSEQANVHESNRQTSTIVQDEINNLRFQQPQEQLISDTQDVNVTKSSTHQTSHDSKHYQTHRTNEAYNTVQHYTTNYSTTVENDGSDTYAIENENRYRPDYDSRSDIVETVVKDSSTKNEHNIQRTKNVRREEEISQIQKQNEISDFNEYITNEKIDSSTFDRKTPKSVTKTPSVNEEVVERYTTVREVSNDSRDSSINQTRVHSNTDQKIMNEINKLDTYLQHQNTPVPSEPASPRTVTDGAQWTVVSNRDDRGEFVYQNDNTPRASTPQSLAQTTREQPIKHPSSLDLPKDATDGQYVTTYQQSYNRISVDNSPSHEFFVRTLRASPDRLTPSPTKSSRGSLDRNSPDRKLRATSKGSLDRSSPETCKRRSFSKGSLDRSTPDRTYHTSPSKTPERERRGSGESYTIDRKKDARRKTTEITQQMVRDTTNKTRRKFSSTQQKAANKTRVSTPGVSPSTSPTRTVTKKEVTSGSESDISQATYNKASSISSFRDENLTTLKTEKSEHITERAVDVDDSTITKKTKPREKSPEYSSEGSVSREINKSITSRSELTTNNNSFKPIKQSTTDDTNENFILEEQKHVVSENETIESNETKKQICTDNVIRKDIIEITDVTTPIDYDSDTQHMPHPEDAVDNQCKLTKNQVITEKTVAEEQRTVTERSTKGKSPTSSPERHPKETNKPTNKETRPKSHVENINTNVSTHKTSSSPERKQTDRQPLRQLNKKRPSDSPSTTERNPKTSSQNKPTENINKRPDRSSPDRRHPSSRSPERENPKKKPLDENRRSISSSPERRLTQTAPKSTVKTDQTASSTFISKETKTEARERSVSTSPERKPIKQTHKMSPKTSPLSHRQKSSPSSSPERNISPERKAAKPTQPRRENTPTNNQLTPTAPTSNQRIVQKTTTKETVRTTRYSSIPRANKLSPRNSKDKIEPTNNKAPTQIIRKATPIPRNAPTTRLTSITRTNKITEQKQDTVKSSHVKPTNGTRKPVETTPKRTPSKIATPKSTPTKPKTPETSNNKPSTHRIPRLSNSPIKTTVNKRTTQTPANKKAIKRNDEIEITEVTVTNKTTSENEDFLKRERSILDLEDENPPEEFYAEYDDRTDDTSPERQPKSIRTVDDVSVNVSKTVKTSIKETKQGSPKARSSVKPTPKVSKPKQTANQTETTPTTKKGQTIRETNKTRKTTRKLQTERNTSKGYESSSSSSSSEEEEIEQSQVLENDNLIENNQVTHESIQDLLTVVVQHPKSSRESSPGYPSTNQPFCTTSEDGDSNPRYADYITEPDDVEVIYDDNRGPGTPIRLTEDETIDVKSVADRVNVFLEATRVTQETVHQPEPVVSSPKSVLKAKTMFENIAKNQVSGNQHPEKTPKSPNYNNTQNHYPNQPIDQEQKTPKRQTHHDIYVNEKISTERDVSKSFIEKEITTQDEITEDDDDETVLNESNVHEKRPTSSNKPEEHSTVSVDVTSKKDYFERRQQEEVEEVYDEIKNDLKRQAVKEVISIETEETPFHPEDTSPKRNLYERKSPSPQRESPKTGSNVAQVTKKTSEKKISTSVGTKKKIFENTTEETEIREPCHPEDTTTRRSTNKQKSPSPQRQVPKTTDSKKSVDKKNSTTLSNRKQSVERTTDNIEIKETVKRPYESEDSTPKRSVNKQKSPSPQRQSPKTNTAPENKKPIDKKSSTIVGAKKRLFENTTEEIEIRETIDHIQEDDTTPRRVSKQKSPSPQRQTSKPLNATPDSKTSIDKKNSIVDTRKQSFERTTEEVNLVELKNIRTTVEDSSVRKQTSQTDITKRRPSLKEKSPSPQRNVPKQKEPIESKKPFERKKSGPVVDVSSKKDFFEKKVKDISIAASKTKPQVSKFNSPSRSSPDTSGSKFQRTEKKVSETVIRSHSPDKNDVCRYTDEEEEIVSETTRKVSHSQDINQTFSKTDVITRKVSESDQSDKLIKSEIAHQRPSDAGQPIKKPSKVDTVERKTTKTEEIVRKTSKPQEIIHSPSKTDSKVHTDSRSHNRIESSIKSTTVSSIRGQTPDRQPEEIIRKVSKPEEITRKPSKPEEITKKPSNTEEITRKTSRPAEIVRKPSKPEDVYEKFSKPEEIVRRPSSRTESYSKTTTTNTVRSYTPDHQTNENISKVPKSHSPDYKRPKAQDTARTPSRLDYNESDVTDDTETYRTVTESYMRSTVSSSGRGQTPEKQFRGSTPERNTHSRPRSPIKSDEPRRRPSEPEEVLEETATRRTSIRNETKQEVGGKFGVTLRKTPSSGKMVTKTIQRQNSRPADIDIESIFDLELLEEMLLKAVGYDDRRRIRAQIRLVKKQIEEEKNSTITTKVTKSTSSIQSTLPSVRDIKRQASPSKSPERQEHVRSSPISSPERREPSRRSPSASPERRQQTYSSPRASPERRERVQSSPRVSPERYVRESSPEKRSPDRTTTRRYSTQNTEKTTNGYTESRTVTEKTTTAKVEDFECEMYCFSSPQNKR</sequence>
<feature type="compositionally biased region" description="Basic and acidic residues" evidence="1">
    <location>
        <begin position="1233"/>
        <end position="1243"/>
    </location>
</feature>
<feature type="compositionally biased region" description="Acidic residues" evidence="1">
    <location>
        <begin position="1352"/>
        <end position="1370"/>
    </location>
</feature>
<feature type="compositionally biased region" description="Basic and acidic residues" evidence="1">
    <location>
        <begin position="938"/>
        <end position="959"/>
    </location>
</feature>
<feature type="compositionally biased region" description="Acidic residues" evidence="1">
    <location>
        <begin position="1693"/>
        <end position="1703"/>
    </location>
</feature>
<feature type="compositionally biased region" description="Basic and acidic residues" evidence="1">
    <location>
        <begin position="2199"/>
        <end position="2219"/>
    </location>
</feature>
<feature type="domain" description="Smoothelin" evidence="2">
    <location>
        <begin position="2534"/>
        <end position="2578"/>
    </location>
</feature>
<feature type="compositionally biased region" description="Basic and acidic residues" evidence="1">
    <location>
        <begin position="182"/>
        <end position="192"/>
    </location>
</feature>
<feature type="region of interest" description="Disordered" evidence="1">
    <location>
        <begin position="589"/>
        <end position="743"/>
    </location>
</feature>
<feature type="compositionally biased region" description="Basic and acidic residues" evidence="1">
    <location>
        <begin position="1131"/>
        <end position="1147"/>
    </location>
</feature>
<feature type="compositionally biased region" description="Basic and acidic residues" evidence="1">
    <location>
        <begin position="2230"/>
        <end position="2247"/>
    </location>
</feature>
<organism evidence="3 4">
    <name type="scientific">Nezara viridula</name>
    <name type="common">Southern green stink bug</name>
    <name type="synonym">Cimex viridulus</name>
    <dbReference type="NCBI Taxonomy" id="85310"/>
    <lineage>
        <taxon>Eukaryota</taxon>
        <taxon>Metazoa</taxon>
        <taxon>Ecdysozoa</taxon>
        <taxon>Arthropoda</taxon>
        <taxon>Hexapoda</taxon>
        <taxon>Insecta</taxon>
        <taxon>Pterygota</taxon>
        <taxon>Neoptera</taxon>
        <taxon>Paraneoptera</taxon>
        <taxon>Hemiptera</taxon>
        <taxon>Heteroptera</taxon>
        <taxon>Panheteroptera</taxon>
        <taxon>Pentatomomorpha</taxon>
        <taxon>Pentatomoidea</taxon>
        <taxon>Pentatomidae</taxon>
        <taxon>Pentatominae</taxon>
        <taxon>Nezara</taxon>
    </lineage>
</organism>
<feature type="compositionally biased region" description="Basic and acidic residues" evidence="1">
    <location>
        <begin position="642"/>
        <end position="652"/>
    </location>
</feature>
<feature type="compositionally biased region" description="Low complexity" evidence="1">
    <location>
        <begin position="1266"/>
        <end position="1288"/>
    </location>
</feature>
<feature type="compositionally biased region" description="Low complexity" evidence="1">
    <location>
        <begin position="1413"/>
        <end position="1443"/>
    </location>
</feature>
<name>A0A9P0HH25_NEZVI</name>
<feature type="compositionally biased region" description="Basic and acidic residues" evidence="1">
    <location>
        <begin position="2075"/>
        <end position="2090"/>
    </location>
</feature>
<feature type="region of interest" description="Disordered" evidence="1">
    <location>
        <begin position="1511"/>
        <end position="1543"/>
    </location>
</feature>
<feature type="region of interest" description="Disordered" evidence="1">
    <location>
        <begin position="1335"/>
        <end position="1497"/>
    </location>
</feature>